<dbReference type="PANTHER" id="PTHR43875">
    <property type="entry name" value="MALTODEXTRIN IMPORT ATP-BINDING PROTEIN MSMX"/>
    <property type="match status" value="1"/>
</dbReference>
<gene>
    <name evidence="8" type="ORF">DLJ48_03470</name>
    <name evidence="7" type="ORF">EVC35_03305</name>
</gene>
<dbReference type="PROSITE" id="PS00211">
    <property type="entry name" value="ABC_TRANSPORTER_1"/>
    <property type="match status" value="1"/>
</dbReference>
<evidence type="ECO:0000256" key="4">
    <source>
        <dbReference type="ARBA" id="ARBA00022840"/>
    </source>
</evidence>
<dbReference type="EMBL" id="SDWY01000002">
    <property type="protein sequence ID" value="MDN6900034.1"/>
    <property type="molecule type" value="Genomic_DNA"/>
</dbReference>
<evidence type="ECO:0000259" key="6">
    <source>
        <dbReference type="PROSITE" id="PS50893"/>
    </source>
</evidence>
<evidence type="ECO:0000313" key="8">
    <source>
        <dbReference type="EMBL" id="QAS69644.1"/>
    </source>
</evidence>
<evidence type="ECO:0000313" key="7">
    <source>
        <dbReference type="EMBL" id="MDN6900034.1"/>
    </source>
</evidence>
<evidence type="ECO:0000256" key="2">
    <source>
        <dbReference type="ARBA" id="ARBA00022475"/>
    </source>
</evidence>
<dbReference type="InterPro" id="IPR003593">
    <property type="entry name" value="AAA+_ATPase"/>
</dbReference>
<dbReference type="SUPFAM" id="SSF50331">
    <property type="entry name" value="MOP-like"/>
    <property type="match status" value="1"/>
</dbReference>
<sequence length="357" mass="39424">MKLVAKNLTLAYQTGKNIIDGIDFEIEDHTLVSLLGPSGSGKSTILNMIAGLLTPTSGEIYFADRAVTKLSVAERNIGMVFQNYALYPNMTVRDNIAFPLKIAKIAKNERKQEIERLAKLVHIEDQLDKRPGELSGGQQQRVAIARALARKPAVLLLDEPLSNLDAKLRTEMRVEIARIQQATGVTTIFVTHDQNEAMHISDKIMLLSDGVIQQYAAPNDLYDKPANLFTAKFIGDPQINTFDKAEALAYLQNYFAKQVKTIGIRPDAISTIKNSSSVELPVTLKSYSKYGPEQLSRFDFFGAEFDGENVDGISEVEVGQPLKVYVPASAIHGFDDSDRHVLALKPDLQDLTSSIKS</sequence>
<dbReference type="PROSITE" id="PS50893">
    <property type="entry name" value="ABC_TRANSPORTER_2"/>
    <property type="match status" value="1"/>
</dbReference>
<dbReference type="InterPro" id="IPR008995">
    <property type="entry name" value="Mo/tungstate-bd_C_term_dom"/>
</dbReference>
<dbReference type="Proteomes" id="UP001167919">
    <property type="component" value="Unassembled WGS sequence"/>
</dbReference>
<dbReference type="InterPro" id="IPR015853">
    <property type="entry name" value="ABC_transpr_FbpC"/>
</dbReference>
<proteinExistence type="predicted"/>
<dbReference type="InterPro" id="IPR003439">
    <property type="entry name" value="ABC_transporter-like_ATP-bd"/>
</dbReference>
<evidence type="ECO:0000256" key="1">
    <source>
        <dbReference type="ARBA" id="ARBA00022448"/>
    </source>
</evidence>
<keyword evidence="1" id="KW-0813">Transport</keyword>
<dbReference type="GO" id="GO:0015408">
    <property type="term" value="F:ABC-type ferric iron transporter activity"/>
    <property type="evidence" value="ECO:0007669"/>
    <property type="project" value="InterPro"/>
</dbReference>
<keyword evidence="3" id="KW-0547">Nucleotide-binding</keyword>
<keyword evidence="5" id="KW-0472">Membrane</keyword>
<dbReference type="GO" id="GO:0016887">
    <property type="term" value="F:ATP hydrolysis activity"/>
    <property type="evidence" value="ECO:0007669"/>
    <property type="project" value="InterPro"/>
</dbReference>
<organism evidence="7 10">
    <name type="scientific">Oenococcus sicerae</name>
    <dbReference type="NCBI Taxonomy" id="2203724"/>
    <lineage>
        <taxon>Bacteria</taxon>
        <taxon>Bacillati</taxon>
        <taxon>Bacillota</taxon>
        <taxon>Bacilli</taxon>
        <taxon>Lactobacillales</taxon>
        <taxon>Lactobacillaceae</taxon>
        <taxon>Oenococcus</taxon>
    </lineage>
</organism>
<reference evidence="8 9" key="1">
    <citation type="journal article" date="2019" name="Syst. Appl. Microbiol.">
        <title>Oenococcus sicerae sp. nov., isolated from French cider.</title>
        <authorList>
            <person name="Cousin F.J."/>
            <person name="Le Guellec R."/>
            <person name="Chagnot C."/>
            <person name="Goux D."/>
            <person name="Dalmasso M."/>
            <person name="Laplace J.M."/>
            <person name="Cretenet M."/>
        </authorList>
    </citation>
    <scope>NUCLEOTIDE SEQUENCE [LARGE SCALE GENOMIC DNA]</scope>
    <source>
        <strain evidence="8 9">UCMA 15228</strain>
    </source>
</reference>
<dbReference type="Proteomes" id="UP000286907">
    <property type="component" value="Chromosome"/>
</dbReference>
<feature type="domain" description="ABC transporter" evidence="6">
    <location>
        <begin position="3"/>
        <end position="234"/>
    </location>
</feature>
<name>A0AAJ1VNB6_9LACO</name>
<dbReference type="AlphaFoldDB" id="A0AAJ1VNB6"/>
<dbReference type="Gene3D" id="3.40.50.300">
    <property type="entry name" value="P-loop containing nucleotide triphosphate hydrolases"/>
    <property type="match status" value="1"/>
</dbReference>
<dbReference type="InterPro" id="IPR017871">
    <property type="entry name" value="ABC_transporter-like_CS"/>
</dbReference>
<evidence type="ECO:0000313" key="10">
    <source>
        <dbReference type="Proteomes" id="UP001167919"/>
    </source>
</evidence>
<dbReference type="InterPro" id="IPR027417">
    <property type="entry name" value="P-loop_NTPase"/>
</dbReference>
<keyword evidence="2" id="KW-1003">Cell membrane</keyword>
<keyword evidence="9" id="KW-1185">Reference proteome</keyword>
<reference evidence="8" key="3">
    <citation type="submission" date="2020-01" db="EMBL/GenBank/DDBJ databases">
        <authorList>
            <person name="Cousin F.J."/>
            <person name="Le Guellec R."/>
            <person name="Cretenet M."/>
        </authorList>
    </citation>
    <scope>NUCLEOTIDE SEQUENCE</scope>
    <source>
        <strain evidence="8">UCMA 15228</strain>
    </source>
</reference>
<dbReference type="CDD" id="cd03259">
    <property type="entry name" value="ABC_Carb_Solutes_like"/>
    <property type="match status" value="1"/>
</dbReference>
<dbReference type="RefSeq" id="WP_128685933.1">
    <property type="nucleotide sequence ID" value="NZ_CP029684.2"/>
</dbReference>
<dbReference type="GO" id="GO:0055052">
    <property type="term" value="C:ATP-binding cassette (ABC) transporter complex, substrate-binding subunit-containing"/>
    <property type="evidence" value="ECO:0007669"/>
    <property type="project" value="TreeGrafter"/>
</dbReference>
<evidence type="ECO:0000313" key="9">
    <source>
        <dbReference type="Proteomes" id="UP000286907"/>
    </source>
</evidence>
<evidence type="ECO:0000256" key="5">
    <source>
        <dbReference type="ARBA" id="ARBA00023136"/>
    </source>
</evidence>
<keyword evidence="4 7" id="KW-0067">ATP-binding</keyword>
<evidence type="ECO:0000256" key="3">
    <source>
        <dbReference type="ARBA" id="ARBA00022741"/>
    </source>
</evidence>
<dbReference type="FunFam" id="3.40.50.300:FF:000042">
    <property type="entry name" value="Maltose/maltodextrin ABC transporter, ATP-binding protein"/>
    <property type="match status" value="1"/>
</dbReference>
<dbReference type="SUPFAM" id="SSF52540">
    <property type="entry name" value="P-loop containing nucleoside triphosphate hydrolases"/>
    <property type="match status" value="1"/>
</dbReference>
<dbReference type="GO" id="GO:0005524">
    <property type="term" value="F:ATP binding"/>
    <property type="evidence" value="ECO:0007669"/>
    <property type="project" value="UniProtKB-KW"/>
</dbReference>
<protein>
    <submittedName>
        <fullName evidence="7">ABC transporter ATP-binding protein</fullName>
    </submittedName>
</protein>
<accession>A0AAJ1VNB6</accession>
<dbReference type="InterPro" id="IPR047641">
    <property type="entry name" value="ABC_transpr_MalK/UgpC-like"/>
</dbReference>
<dbReference type="Pfam" id="PF00005">
    <property type="entry name" value="ABC_tran"/>
    <property type="match status" value="1"/>
</dbReference>
<reference evidence="7" key="2">
    <citation type="submission" date="2019-01" db="EMBL/GenBank/DDBJ databases">
        <title>Oenococcus sicerae UCMA17102.</title>
        <authorList>
            <person name="Cousin F.J."/>
            <person name="Le Guellec R."/>
            <person name="Cretenet M."/>
        </authorList>
    </citation>
    <scope>NUCLEOTIDE SEQUENCE</scope>
    <source>
        <strain evidence="7">UCMA17102</strain>
    </source>
</reference>
<dbReference type="SMART" id="SM00382">
    <property type="entry name" value="AAA"/>
    <property type="match status" value="1"/>
</dbReference>
<dbReference type="Gene3D" id="2.40.50.100">
    <property type="match status" value="1"/>
</dbReference>
<dbReference type="PANTHER" id="PTHR43875:SF1">
    <property type="entry name" value="OSMOPROTECTIVE COMPOUNDS UPTAKE ATP-BINDING PROTEIN GGTA"/>
    <property type="match status" value="1"/>
</dbReference>
<dbReference type="EMBL" id="CP029684">
    <property type="protein sequence ID" value="QAS69644.1"/>
    <property type="molecule type" value="Genomic_DNA"/>
</dbReference>